<keyword evidence="2" id="KW-1185">Reference proteome</keyword>
<evidence type="ECO:0000313" key="2">
    <source>
        <dbReference type="Proteomes" id="UP001177021"/>
    </source>
</evidence>
<sequence>MVQQVTSHVSTRVMGTYGYAAHEYLATGHLTTKSDVYSYEVVLLEMLSSKSAFDKNRPFGQHILVEWAKPYLANKRMVFSVLDSRLEGQYSSEHLYEVKESFLFHWRS</sequence>
<proteinExistence type="predicted"/>
<accession>A0ACB0JW54</accession>
<protein>
    <submittedName>
        <fullName evidence="1">Uncharacterized protein</fullName>
    </submittedName>
</protein>
<reference evidence="1" key="1">
    <citation type="submission" date="2023-10" db="EMBL/GenBank/DDBJ databases">
        <authorList>
            <person name="Rodriguez Cubillos JULIANA M."/>
            <person name="De Vega J."/>
        </authorList>
    </citation>
    <scope>NUCLEOTIDE SEQUENCE</scope>
</reference>
<dbReference type="EMBL" id="CASHSV030000109">
    <property type="protein sequence ID" value="CAJ2648516.1"/>
    <property type="molecule type" value="Genomic_DNA"/>
</dbReference>
<organism evidence="1 2">
    <name type="scientific">Trifolium pratense</name>
    <name type="common">Red clover</name>
    <dbReference type="NCBI Taxonomy" id="57577"/>
    <lineage>
        <taxon>Eukaryota</taxon>
        <taxon>Viridiplantae</taxon>
        <taxon>Streptophyta</taxon>
        <taxon>Embryophyta</taxon>
        <taxon>Tracheophyta</taxon>
        <taxon>Spermatophyta</taxon>
        <taxon>Magnoliopsida</taxon>
        <taxon>eudicotyledons</taxon>
        <taxon>Gunneridae</taxon>
        <taxon>Pentapetalae</taxon>
        <taxon>rosids</taxon>
        <taxon>fabids</taxon>
        <taxon>Fabales</taxon>
        <taxon>Fabaceae</taxon>
        <taxon>Papilionoideae</taxon>
        <taxon>50 kb inversion clade</taxon>
        <taxon>NPAAA clade</taxon>
        <taxon>Hologalegina</taxon>
        <taxon>IRL clade</taxon>
        <taxon>Trifolieae</taxon>
        <taxon>Trifolium</taxon>
    </lineage>
</organism>
<evidence type="ECO:0000313" key="1">
    <source>
        <dbReference type="EMBL" id="CAJ2648516.1"/>
    </source>
</evidence>
<gene>
    <name evidence="1" type="ORF">MILVUS5_LOCUS16847</name>
</gene>
<dbReference type="Proteomes" id="UP001177021">
    <property type="component" value="Unassembled WGS sequence"/>
</dbReference>
<name>A0ACB0JW54_TRIPR</name>
<comment type="caution">
    <text evidence="1">The sequence shown here is derived from an EMBL/GenBank/DDBJ whole genome shotgun (WGS) entry which is preliminary data.</text>
</comment>